<gene>
    <name evidence="1" type="ORF">DFH07DRAFT_782019</name>
</gene>
<dbReference type="EMBL" id="JARJLG010000200">
    <property type="protein sequence ID" value="KAJ7729064.1"/>
    <property type="molecule type" value="Genomic_DNA"/>
</dbReference>
<evidence type="ECO:0000313" key="2">
    <source>
        <dbReference type="Proteomes" id="UP001215280"/>
    </source>
</evidence>
<comment type="caution">
    <text evidence="1">The sequence shown here is derived from an EMBL/GenBank/DDBJ whole genome shotgun (WGS) entry which is preliminary data.</text>
</comment>
<dbReference type="Proteomes" id="UP001215280">
    <property type="component" value="Unassembled WGS sequence"/>
</dbReference>
<protein>
    <submittedName>
        <fullName evidence="1">Uncharacterized protein</fullName>
    </submittedName>
</protein>
<dbReference type="AlphaFoldDB" id="A0AAD7HV60"/>
<sequence length="145" mass="16135">MAWILAKCTTNGFTMAMGTPNQVEYPLWDKYIRSQRWADLMHLSPEIKINIAASRSGVIAYNPAHMSAASGIQATEMYENSSLHRKSNSKPDRLCRFPSRNHLHPPHLFCGCSINLVMSGLAYSSMTAFFSNNRVAGVDPSPDQT</sequence>
<keyword evidence="2" id="KW-1185">Reference proteome</keyword>
<organism evidence="1 2">
    <name type="scientific">Mycena maculata</name>
    <dbReference type="NCBI Taxonomy" id="230809"/>
    <lineage>
        <taxon>Eukaryota</taxon>
        <taxon>Fungi</taxon>
        <taxon>Dikarya</taxon>
        <taxon>Basidiomycota</taxon>
        <taxon>Agaricomycotina</taxon>
        <taxon>Agaricomycetes</taxon>
        <taxon>Agaricomycetidae</taxon>
        <taxon>Agaricales</taxon>
        <taxon>Marasmiineae</taxon>
        <taxon>Mycenaceae</taxon>
        <taxon>Mycena</taxon>
    </lineage>
</organism>
<proteinExistence type="predicted"/>
<name>A0AAD7HV60_9AGAR</name>
<evidence type="ECO:0000313" key="1">
    <source>
        <dbReference type="EMBL" id="KAJ7729064.1"/>
    </source>
</evidence>
<accession>A0AAD7HV60</accession>
<reference evidence="1" key="1">
    <citation type="submission" date="2023-03" db="EMBL/GenBank/DDBJ databases">
        <title>Massive genome expansion in bonnet fungi (Mycena s.s.) driven by repeated elements and novel gene families across ecological guilds.</title>
        <authorList>
            <consortium name="Lawrence Berkeley National Laboratory"/>
            <person name="Harder C.B."/>
            <person name="Miyauchi S."/>
            <person name="Viragh M."/>
            <person name="Kuo A."/>
            <person name="Thoen E."/>
            <person name="Andreopoulos B."/>
            <person name="Lu D."/>
            <person name="Skrede I."/>
            <person name="Drula E."/>
            <person name="Henrissat B."/>
            <person name="Morin E."/>
            <person name="Kohler A."/>
            <person name="Barry K."/>
            <person name="LaButti K."/>
            <person name="Morin E."/>
            <person name="Salamov A."/>
            <person name="Lipzen A."/>
            <person name="Mereny Z."/>
            <person name="Hegedus B."/>
            <person name="Baldrian P."/>
            <person name="Stursova M."/>
            <person name="Weitz H."/>
            <person name="Taylor A."/>
            <person name="Grigoriev I.V."/>
            <person name="Nagy L.G."/>
            <person name="Martin F."/>
            <person name="Kauserud H."/>
        </authorList>
    </citation>
    <scope>NUCLEOTIDE SEQUENCE</scope>
    <source>
        <strain evidence="1">CBHHK188m</strain>
    </source>
</reference>